<keyword evidence="1" id="KW-1133">Transmembrane helix</keyword>
<dbReference type="EMBL" id="BAABHB010000017">
    <property type="protein sequence ID" value="GAA4418806.1"/>
    <property type="molecule type" value="Genomic_DNA"/>
</dbReference>
<organism evidence="2 3">
    <name type="scientific">Nibrella viscosa</name>
    <dbReference type="NCBI Taxonomy" id="1084524"/>
    <lineage>
        <taxon>Bacteria</taxon>
        <taxon>Pseudomonadati</taxon>
        <taxon>Bacteroidota</taxon>
        <taxon>Cytophagia</taxon>
        <taxon>Cytophagales</taxon>
        <taxon>Spirosomataceae</taxon>
        <taxon>Nibrella</taxon>
    </lineage>
</organism>
<dbReference type="Proteomes" id="UP001500936">
    <property type="component" value="Unassembled WGS sequence"/>
</dbReference>
<evidence type="ECO:0000313" key="2">
    <source>
        <dbReference type="EMBL" id="GAA4418806.1"/>
    </source>
</evidence>
<evidence type="ECO:0000313" key="3">
    <source>
        <dbReference type="Proteomes" id="UP001500936"/>
    </source>
</evidence>
<keyword evidence="1" id="KW-0472">Membrane</keyword>
<keyword evidence="1" id="KW-0812">Transmembrane</keyword>
<gene>
    <name evidence="2" type="ORF">GCM10023187_52570</name>
</gene>
<keyword evidence="3" id="KW-1185">Reference proteome</keyword>
<feature type="transmembrane region" description="Helical" evidence="1">
    <location>
        <begin position="41"/>
        <end position="63"/>
    </location>
</feature>
<evidence type="ECO:0000256" key="1">
    <source>
        <dbReference type="SAM" id="Phobius"/>
    </source>
</evidence>
<proteinExistence type="predicted"/>
<reference evidence="3" key="1">
    <citation type="journal article" date="2019" name="Int. J. Syst. Evol. Microbiol.">
        <title>The Global Catalogue of Microorganisms (GCM) 10K type strain sequencing project: providing services to taxonomists for standard genome sequencing and annotation.</title>
        <authorList>
            <consortium name="The Broad Institute Genomics Platform"/>
            <consortium name="The Broad Institute Genome Sequencing Center for Infectious Disease"/>
            <person name="Wu L."/>
            <person name="Ma J."/>
        </authorList>
    </citation>
    <scope>NUCLEOTIDE SEQUENCE [LARGE SCALE GENOMIC DNA]</scope>
    <source>
        <strain evidence="3">JCM 17925</strain>
    </source>
</reference>
<name>A0ABP8KZP7_9BACT</name>
<sequence length="95" mass="11063">MFGWNIRICICEKAMRLLSLLFPFLSFILRARPFAALVGLFLQLTIIGWPFAAMWTLADLVSYQNKSNFRRTMKYLRQIEKEGKVKISVGYPLSN</sequence>
<comment type="caution">
    <text evidence="2">The sequence shown here is derived from an EMBL/GenBank/DDBJ whole genome shotgun (WGS) entry which is preliminary data.</text>
</comment>
<protein>
    <submittedName>
        <fullName evidence="2">Uncharacterized protein</fullName>
    </submittedName>
</protein>
<accession>A0ABP8KZP7</accession>